<dbReference type="Proteomes" id="UP001229421">
    <property type="component" value="Unassembled WGS sequence"/>
</dbReference>
<dbReference type="AlphaFoldDB" id="A0AAD8NNI9"/>
<accession>A0AAD8NNI9</accession>
<reference evidence="1" key="1">
    <citation type="journal article" date="2023" name="bioRxiv">
        <title>Improved chromosome-level genome assembly for marigold (Tagetes erecta).</title>
        <authorList>
            <person name="Jiang F."/>
            <person name="Yuan L."/>
            <person name="Wang S."/>
            <person name="Wang H."/>
            <person name="Xu D."/>
            <person name="Wang A."/>
            <person name="Fan W."/>
        </authorList>
    </citation>
    <scope>NUCLEOTIDE SEQUENCE</scope>
    <source>
        <strain evidence="1">WSJ</strain>
        <tissue evidence="1">Leaf</tissue>
    </source>
</reference>
<dbReference type="PANTHER" id="PTHR33116:SF84">
    <property type="entry name" value="RNA-DIRECTED DNA POLYMERASE"/>
    <property type="match status" value="1"/>
</dbReference>
<name>A0AAD8NNI9_TARER</name>
<keyword evidence="2" id="KW-1185">Reference proteome</keyword>
<organism evidence="1 2">
    <name type="scientific">Tagetes erecta</name>
    <name type="common">African marigold</name>
    <dbReference type="NCBI Taxonomy" id="13708"/>
    <lineage>
        <taxon>Eukaryota</taxon>
        <taxon>Viridiplantae</taxon>
        <taxon>Streptophyta</taxon>
        <taxon>Embryophyta</taxon>
        <taxon>Tracheophyta</taxon>
        <taxon>Spermatophyta</taxon>
        <taxon>Magnoliopsida</taxon>
        <taxon>eudicotyledons</taxon>
        <taxon>Gunneridae</taxon>
        <taxon>Pentapetalae</taxon>
        <taxon>asterids</taxon>
        <taxon>campanulids</taxon>
        <taxon>Asterales</taxon>
        <taxon>Asteraceae</taxon>
        <taxon>Asteroideae</taxon>
        <taxon>Heliantheae alliance</taxon>
        <taxon>Tageteae</taxon>
        <taxon>Tagetes</taxon>
    </lineage>
</organism>
<protein>
    <submittedName>
        <fullName evidence="1">Uncharacterized protein</fullName>
    </submittedName>
</protein>
<evidence type="ECO:0000313" key="1">
    <source>
        <dbReference type="EMBL" id="KAK1414828.1"/>
    </source>
</evidence>
<sequence>MESSNLINKDRNIDGRHVMAGKERKSTLEGLAGRVRNIDGNVPQAILKKSAVVTKVGSINMPVKQTIESTGVEDAAESVQKVETTSYLEKVKHDIPLNNKDGLRNHRSRIDIIRDANGVLHEGGNVPIVFVKHFEAFLGVEGVTSAVLSPDLFSHQLATSSAMDMGPMKKGKAKVSWEAICVPRSEGGLGIRRIGDMNKALMTSHIWSIITNRESLWVAWVHAYRLRGKSFWDYCIPKYVCMAG</sequence>
<dbReference type="EMBL" id="JAUHHV010000008">
    <property type="protein sequence ID" value="KAK1414828.1"/>
    <property type="molecule type" value="Genomic_DNA"/>
</dbReference>
<dbReference type="PANTHER" id="PTHR33116">
    <property type="entry name" value="REVERSE TRANSCRIPTASE ZINC-BINDING DOMAIN-CONTAINING PROTEIN-RELATED-RELATED"/>
    <property type="match status" value="1"/>
</dbReference>
<proteinExistence type="predicted"/>
<comment type="caution">
    <text evidence="1">The sequence shown here is derived from an EMBL/GenBank/DDBJ whole genome shotgun (WGS) entry which is preliminary data.</text>
</comment>
<gene>
    <name evidence="1" type="ORF">QVD17_30587</name>
</gene>
<evidence type="ECO:0000313" key="2">
    <source>
        <dbReference type="Proteomes" id="UP001229421"/>
    </source>
</evidence>